<evidence type="ECO:0000313" key="3">
    <source>
        <dbReference type="Proteomes" id="UP000178656"/>
    </source>
</evidence>
<keyword evidence="1" id="KW-1133">Transmembrane helix</keyword>
<proteinExistence type="predicted"/>
<gene>
    <name evidence="2" type="ORF">A2482_02150</name>
</gene>
<feature type="transmembrane region" description="Helical" evidence="1">
    <location>
        <begin position="48"/>
        <end position="70"/>
    </location>
</feature>
<reference evidence="2 3" key="1">
    <citation type="journal article" date="2016" name="Nat. Commun.">
        <title>Thousands of microbial genomes shed light on interconnected biogeochemical processes in an aquifer system.</title>
        <authorList>
            <person name="Anantharaman K."/>
            <person name="Brown C.T."/>
            <person name="Hug L.A."/>
            <person name="Sharon I."/>
            <person name="Castelle C.J."/>
            <person name="Probst A.J."/>
            <person name="Thomas B.C."/>
            <person name="Singh A."/>
            <person name="Wilkins M.J."/>
            <person name="Karaoz U."/>
            <person name="Brodie E.L."/>
            <person name="Williams K.H."/>
            <person name="Hubbard S.S."/>
            <person name="Banfield J.F."/>
        </authorList>
    </citation>
    <scope>NUCLEOTIDE SEQUENCE [LARGE SCALE GENOMIC DNA]</scope>
</reference>
<dbReference type="Proteomes" id="UP000178656">
    <property type="component" value="Unassembled WGS sequence"/>
</dbReference>
<feature type="transmembrane region" description="Helical" evidence="1">
    <location>
        <begin position="12"/>
        <end position="36"/>
    </location>
</feature>
<evidence type="ECO:0000256" key="1">
    <source>
        <dbReference type="SAM" id="Phobius"/>
    </source>
</evidence>
<comment type="caution">
    <text evidence="2">The sequence shown here is derived from an EMBL/GenBank/DDBJ whole genome shotgun (WGS) entry which is preliminary data.</text>
</comment>
<accession>A0A1F5T662</accession>
<feature type="transmembrane region" description="Helical" evidence="1">
    <location>
        <begin position="91"/>
        <end position="114"/>
    </location>
</feature>
<protein>
    <submittedName>
        <fullName evidence="2">Uncharacterized protein</fullName>
    </submittedName>
</protein>
<name>A0A1F5T662_9BACT</name>
<dbReference type="EMBL" id="MFGM01000072">
    <property type="protein sequence ID" value="OGF34464.1"/>
    <property type="molecule type" value="Genomic_DNA"/>
</dbReference>
<keyword evidence="1" id="KW-0812">Transmembrane</keyword>
<dbReference type="AlphaFoldDB" id="A0A1F5T662"/>
<evidence type="ECO:0000313" key="2">
    <source>
        <dbReference type="EMBL" id="OGF34464.1"/>
    </source>
</evidence>
<keyword evidence="1" id="KW-0472">Membrane</keyword>
<sequence>MSNFLDGIRKVGNFILVWLLTVVVVSWNGGVLSMMWNWFVAPAIGQAAISLGTGVGLVLLFFLGRIWTVATWPESRFHIGFDEAKDWMVKWLIAPLVLLFFGAAVHFGIGTVILL</sequence>
<organism evidence="2 3">
    <name type="scientific">Candidatus Falkowbacteria bacterium RIFOXYC2_FULL_48_21</name>
    <dbReference type="NCBI Taxonomy" id="1798005"/>
    <lineage>
        <taxon>Bacteria</taxon>
        <taxon>Candidatus Falkowiibacteriota</taxon>
    </lineage>
</organism>